<keyword evidence="1" id="KW-1133">Transmembrane helix</keyword>
<evidence type="ECO:0000313" key="2">
    <source>
        <dbReference type="EMBL" id="EHK98973.1"/>
    </source>
</evidence>
<organism evidence="2 3">
    <name type="scientific">Glarea lozoyensis (strain ATCC 74030 / MF5533)</name>
    <dbReference type="NCBI Taxonomy" id="1104152"/>
    <lineage>
        <taxon>Eukaryota</taxon>
        <taxon>Fungi</taxon>
        <taxon>Dikarya</taxon>
        <taxon>Ascomycota</taxon>
        <taxon>Pezizomycotina</taxon>
        <taxon>Leotiomycetes</taxon>
        <taxon>Helotiales</taxon>
        <taxon>Helotiaceae</taxon>
        <taxon>Glarea</taxon>
    </lineage>
</organism>
<keyword evidence="1" id="KW-0812">Transmembrane</keyword>
<dbReference type="EMBL" id="AGUE01000133">
    <property type="protein sequence ID" value="EHK98973.1"/>
    <property type="molecule type" value="Genomic_DNA"/>
</dbReference>
<evidence type="ECO:0000313" key="3">
    <source>
        <dbReference type="Proteomes" id="UP000005446"/>
    </source>
</evidence>
<dbReference type="HOGENOM" id="CLU_2722459_0_0_1"/>
<name>H0ER77_GLAL7</name>
<proteinExistence type="predicted"/>
<evidence type="ECO:0000256" key="1">
    <source>
        <dbReference type="SAM" id="Phobius"/>
    </source>
</evidence>
<feature type="transmembrane region" description="Helical" evidence="1">
    <location>
        <begin position="12"/>
        <end position="31"/>
    </location>
</feature>
<keyword evidence="3" id="KW-1185">Reference proteome</keyword>
<dbReference type="InParanoid" id="H0ER77"/>
<gene>
    <name evidence="2" type="ORF">M7I_5195</name>
</gene>
<dbReference type="AlphaFoldDB" id="H0ER77"/>
<sequence length="72" mass="8353">MDPWRHVLIRNIPLHFHPILLLFPTFMPWIVDSHPILSEGSSRQQTVKGYLGSSKRLVAAQSWRILTSQSLF</sequence>
<keyword evidence="1" id="KW-0472">Membrane</keyword>
<protein>
    <submittedName>
        <fullName evidence="2">Uncharacterized protein</fullName>
    </submittedName>
</protein>
<accession>H0ER77</accession>
<comment type="caution">
    <text evidence="2">The sequence shown here is derived from an EMBL/GenBank/DDBJ whole genome shotgun (WGS) entry which is preliminary data.</text>
</comment>
<dbReference type="Proteomes" id="UP000005446">
    <property type="component" value="Unassembled WGS sequence"/>
</dbReference>
<reference evidence="2 3" key="1">
    <citation type="journal article" date="2012" name="Eukaryot. Cell">
        <title>Genome sequence of the fungus Glarea lozoyensis: the first genome sequence of a species from the Helotiaceae family.</title>
        <authorList>
            <person name="Youssar L."/>
            <person name="Gruening B.A."/>
            <person name="Erxleben A."/>
            <person name="Guenther S."/>
            <person name="Huettel W."/>
        </authorList>
    </citation>
    <scope>NUCLEOTIDE SEQUENCE [LARGE SCALE GENOMIC DNA]</scope>
    <source>
        <strain evidence="3">ATCC 74030 / MF5533</strain>
    </source>
</reference>